<evidence type="ECO:0000313" key="3">
    <source>
        <dbReference type="Proteomes" id="UP000472262"/>
    </source>
</evidence>
<organism evidence="2 3">
    <name type="scientific">Sinocyclocheilus grahami</name>
    <name type="common">Dianchi golden-line fish</name>
    <name type="synonym">Barbus grahami</name>
    <dbReference type="NCBI Taxonomy" id="75366"/>
    <lineage>
        <taxon>Eukaryota</taxon>
        <taxon>Metazoa</taxon>
        <taxon>Chordata</taxon>
        <taxon>Craniata</taxon>
        <taxon>Vertebrata</taxon>
        <taxon>Euteleostomi</taxon>
        <taxon>Actinopterygii</taxon>
        <taxon>Neopterygii</taxon>
        <taxon>Teleostei</taxon>
        <taxon>Ostariophysi</taxon>
        <taxon>Cypriniformes</taxon>
        <taxon>Cyprinidae</taxon>
        <taxon>Cyprininae</taxon>
        <taxon>Sinocyclocheilus</taxon>
    </lineage>
</organism>
<dbReference type="OMA" id="PTHRGPY"/>
<protein>
    <submittedName>
        <fullName evidence="2">Uncharacterized LOC107587172</fullName>
    </submittedName>
</protein>
<keyword evidence="3" id="KW-1185">Reference proteome</keyword>
<reference evidence="2" key="1">
    <citation type="submission" date="2025-08" db="UniProtKB">
        <authorList>
            <consortium name="Ensembl"/>
        </authorList>
    </citation>
    <scope>IDENTIFICATION</scope>
</reference>
<name>A0A672RIV7_SINGR</name>
<proteinExistence type="predicted"/>
<feature type="region of interest" description="Disordered" evidence="1">
    <location>
        <begin position="1"/>
        <end position="37"/>
    </location>
</feature>
<reference evidence="2" key="2">
    <citation type="submission" date="2025-09" db="UniProtKB">
        <authorList>
            <consortium name="Ensembl"/>
        </authorList>
    </citation>
    <scope>IDENTIFICATION</scope>
</reference>
<evidence type="ECO:0000313" key="2">
    <source>
        <dbReference type="Ensembl" id="ENSSGRP00000089177.1"/>
    </source>
</evidence>
<gene>
    <name evidence="2" type="primary">si:dkey-39a18.1</name>
</gene>
<accession>A0A672RIV7</accession>
<dbReference type="AlphaFoldDB" id="A0A672RIV7"/>
<dbReference type="Proteomes" id="UP000472262">
    <property type="component" value="Unassembled WGS sequence"/>
</dbReference>
<sequence length="357" mass="39722">MGFSGKGFPMDANGDWPSKKIRKHRSQSPFRDVSPVPSHFSEPASFLQHRDVTASLPYLPDVKGPLRDEDDDDDVRSHKSLPAVMTAQTLQPRDKRSYRHSENKNISGLPPLISASNVFTPNIFLIVKGTGCKTVPKFPPITKSWNTWKETDLPRPPCRPDKMEFSSAKPVHALMRPKIVPVGQTSLSFKVDSVQGNGPCLLPAKASGVSLRSRLTFQSPAVQAVYPISPDTMKQMRQTDRACQPLRSVLKKAPNGGVFDCPLAAHLLEPFSGFQEHLCRQILHSPLPYRAALPQVHFPCLQDQVDLFPTHRGPYGSLMERTVELCNSQGQKLPKITMTCPTPSPKYLCRTEFQHAA</sequence>
<dbReference type="InParanoid" id="A0A672RIV7"/>
<feature type="region of interest" description="Disordered" evidence="1">
    <location>
        <begin position="58"/>
        <end position="77"/>
    </location>
</feature>
<evidence type="ECO:0000256" key="1">
    <source>
        <dbReference type="SAM" id="MobiDB-lite"/>
    </source>
</evidence>
<dbReference type="Ensembl" id="ENSSGRT00000094920.1">
    <property type="protein sequence ID" value="ENSSGRP00000089177.1"/>
    <property type="gene ID" value="ENSSGRG00000044745.1"/>
</dbReference>